<evidence type="ECO:0000256" key="1">
    <source>
        <dbReference type="SAM" id="MobiDB-lite"/>
    </source>
</evidence>
<protein>
    <submittedName>
        <fullName evidence="3">Uncharacterized protein</fullName>
    </submittedName>
</protein>
<keyword evidence="2" id="KW-0732">Signal</keyword>
<feature type="region of interest" description="Disordered" evidence="1">
    <location>
        <begin position="198"/>
        <end position="272"/>
    </location>
</feature>
<dbReference type="Proteomes" id="UP000722485">
    <property type="component" value="Unassembled WGS sequence"/>
</dbReference>
<organism evidence="3 4">
    <name type="scientific">Cylindrodendrum hubeiense</name>
    <dbReference type="NCBI Taxonomy" id="595255"/>
    <lineage>
        <taxon>Eukaryota</taxon>
        <taxon>Fungi</taxon>
        <taxon>Dikarya</taxon>
        <taxon>Ascomycota</taxon>
        <taxon>Pezizomycotina</taxon>
        <taxon>Sordariomycetes</taxon>
        <taxon>Hypocreomycetidae</taxon>
        <taxon>Hypocreales</taxon>
        <taxon>Nectriaceae</taxon>
        <taxon>Cylindrodendrum</taxon>
    </lineage>
</organism>
<feature type="compositionally biased region" description="Low complexity" evidence="1">
    <location>
        <begin position="213"/>
        <end position="242"/>
    </location>
</feature>
<keyword evidence="4" id="KW-1185">Reference proteome</keyword>
<accession>A0A9P5LHE1</accession>
<sequence>MARLLTLAAWAFSLASVYADQPSPGWQLDVAASDVYISRDSDSSDGGLLLEFPVNITRVTATANSFALTISTTPYLFNSTTAGEESSVPAVIYTQNIDVPTDQFSQSVYIHIAEPQQDVLITLGLDDGSADTAFVTVNSNGFVLAFAAEQQGSWTARVVADYDHQVNLAITEEFNNAMSNGIDEADPRDLGKAPVVHRENELKPGDKNNDGESSTTTTPGGDTSTSTTDSTTSTTSPGGDSVPTDDHTSVSISVPGGGSDDHTYVSTALPSDDYPVPDGYTYTGTTGDEVTTTVPGGCGRGGAHTIIITRYRTVSVCPTPSACTSDDKHLQVRQSVDRPAFIRASVVFADRNLERRPVRFLACYLHYDVYRGPDKIGSKGTTAVTDANGDAVFRFNIGDGNRVVATRIFTFLGTEWFFIGSRSSPSDSLAPKMLQLDLDTPKWSVSAGDTIGAEAYYGYSEYNLGLAVADAFTTLTEFVRTKVATGDNEMEKVQVWFPGETSETTGAYFQSGGNPPYINLPQLDAANPSVMAHEYGHWLHWVARKKGDFFAGGRHSFCGDGPDKKITTSFSEGFATAFGLFAIDETPLVDSFSAYMDYQKRQYSPKKSWFQNVEAFNCGDQYMIRQEGRIAAAMFDLVDRKLDEFPSFSNNLGRISDGFDPQKLNWMWNPRFIFWLLMRENPQSIEEYWRKFQSYPGQKTEWEDLAWSIFDYNYADFPQHVSSS</sequence>
<dbReference type="OrthoDB" id="5086276at2759"/>
<name>A0A9P5LHE1_9HYPO</name>
<proteinExistence type="predicted"/>
<comment type="caution">
    <text evidence="3">The sequence shown here is derived from an EMBL/GenBank/DDBJ whole genome shotgun (WGS) entry which is preliminary data.</text>
</comment>
<feature type="signal peptide" evidence="2">
    <location>
        <begin position="1"/>
        <end position="19"/>
    </location>
</feature>
<gene>
    <name evidence="3" type="ORF">G7Z17_g4213</name>
</gene>
<evidence type="ECO:0000256" key="2">
    <source>
        <dbReference type="SAM" id="SignalP"/>
    </source>
</evidence>
<reference evidence="3" key="1">
    <citation type="submission" date="2020-03" db="EMBL/GenBank/DDBJ databases">
        <title>Draft Genome Sequence of Cylindrodendrum hubeiense.</title>
        <authorList>
            <person name="Buettner E."/>
            <person name="Kellner H."/>
        </authorList>
    </citation>
    <scope>NUCLEOTIDE SEQUENCE</scope>
    <source>
        <strain evidence="3">IHI 201604</strain>
    </source>
</reference>
<evidence type="ECO:0000313" key="3">
    <source>
        <dbReference type="EMBL" id="KAF7552600.1"/>
    </source>
</evidence>
<dbReference type="AlphaFoldDB" id="A0A9P5LHE1"/>
<feature type="chain" id="PRO_5040365837" evidence="2">
    <location>
        <begin position="20"/>
        <end position="724"/>
    </location>
</feature>
<dbReference type="EMBL" id="JAANBB010000058">
    <property type="protein sequence ID" value="KAF7552600.1"/>
    <property type="molecule type" value="Genomic_DNA"/>
</dbReference>
<feature type="compositionally biased region" description="Basic and acidic residues" evidence="1">
    <location>
        <begin position="198"/>
        <end position="210"/>
    </location>
</feature>
<evidence type="ECO:0000313" key="4">
    <source>
        <dbReference type="Proteomes" id="UP000722485"/>
    </source>
</evidence>